<reference evidence="1" key="1">
    <citation type="submission" date="2022-08" db="EMBL/GenBank/DDBJ databases">
        <title>Genome Sequence of Fusarium decemcellulare.</title>
        <authorList>
            <person name="Buettner E."/>
        </authorList>
    </citation>
    <scope>NUCLEOTIDE SEQUENCE</scope>
    <source>
        <strain evidence="1">Babe19</strain>
    </source>
</reference>
<protein>
    <submittedName>
        <fullName evidence="1">Uncharacterized protein</fullName>
    </submittedName>
</protein>
<proteinExistence type="predicted"/>
<dbReference type="Proteomes" id="UP001148629">
    <property type="component" value="Unassembled WGS sequence"/>
</dbReference>
<name>A0ACC1SFH8_9HYPO</name>
<evidence type="ECO:0000313" key="2">
    <source>
        <dbReference type="Proteomes" id="UP001148629"/>
    </source>
</evidence>
<dbReference type="EMBL" id="JANRMS010000503">
    <property type="protein sequence ID" value="KAJ3538715.1"/>
    <property type="molecule type" value="Genomic_DNA"/>
</dbReference>
<gene>
    <name evidence="1" type="ORF">NM208_g5787</name>
</gene>
<comment type="caution">
    <text evidence="1">The sequence shown here is derived from an EMBL/GenBank/DDBJ whole genome shotgun (WGS) entry which is preliminary data.</text>
</comment>
<organism evidence="1 2">
    <name type="scientific">Fusarium decemcellulare</name>
    <dbReference type="NCBI Taxonomy" id="57161"/>
    <lineage>
        <taxon>Eukaryota</taxon>
        <taxon>Fungi</taxon>
        <taxon>Dikarya</taxon>
        <taxon>Ascomycota</taxon>
        <taxon>Pezizomycotina</taxon>
        <taxon>Sordariomycetes</taxon>
        <taxon>Hypocreomycetidae</taxon>
        <taxon>Hypocreales</taxon>
        <taxon>Nectriaceae</taxon>
        <taxon>Fusarium</taxon>
        <taxon>Fusarium decemcellulare species complex</taxon>
    </lineage>
</organism>
<evidence type="ECO:0000313" key="1">
    <source>
        <dbReference type="EMBL" id="KAJ3538715.1"/>
    </source>
</evidence>
<sequence length="146" mass="16303">MSNLLAPKARIYRELFEQSTWLTALKPDTKLNLIDPEDIARFAVAALRDPPRFHGHSIDLVGERLTAIQMMEALSTATGREMKADFHTDAQVAEAIESNPFIGSQVFLRDGEQCVDAEKVKSWGISMGTFKNFLAREKIAVADTYS</sequence>
<accession>A0ACC1SFH8</accession>
<keyword evidence="2" id="KW-1185">Reference proteome</keyword>